<gene>
    <name evidence="8" type="ORF">RR48_08999</name>
</gene>
<evidence type="ECO:0000256" key="2">
    <source>
        <dbReference type="ARBA" id="ARBA00009316"/>
    </source>
</evidence>
<feature type="region of interest" description="Disordered" evidence="7">
    <location>
        <begin position="134"/>
        <end position="156"/>
    </location>
</feature>
<dbReference type="Proteomes" id="UP000053240">
    <property type="component" value="Unassembled WGS sequence"/>
</dbReference>
<name>A0A194QYG4_PAPMA</name>
<evidence type="ECO:0000256" key="7">
    <source>
        <dbReference type="SAM" id="MobiDB-lite"/>
    </source>
</evidence>
<feature type="coiled-coil region" evidence="6">
    <location>
        <begin position="704"/>
        <end position="893"/>
    </location>
</feature>
<keyword evidence="3" id="KW-0963">Cytoplasm</keyword>
<feature type="coiled-coil region" evidence="6">
    <location>
        <begin position="366"/>
        <end position="400"/>
    </location>
</feature>
<evidence type="ECO:0000256" key="4">
    <source>
        <dbReference type="ARBA" id="ARBA00023054"/>
    </source>
</evidence>
<evidence type="ECO:0000313" key="9">
    <source>
        <dbReference type="Proteomes" id="UP000053240"/>
    </source>
</evidence>
<feature type="coiled-coil region" evidence="6">
    <location>
        <begin position="439"/>
        <end position="466"/>
    </location>
</feature>
<comment type="similarity">
    <text evidence="2">Belongs to the ODF2 family.</text>
</comment>
<feature type="coiled-coil region" evidence="6">
    <location>
        <begin position="547"/>
        <end position="584"/>
    </location>
</feature>
<dbReference type="AlphaFoldDB" id="A0A194QYG4"/>
<dbReference type="GO" id="GO:1902017">
    <property type="term" value="P:regulation of cilium assembly"/>
    <property type="evidence" value="ECO:0007669"/>
    <property type="project" value="TreeGrafter"/>
</dbReference>
<proteinExistence type="inferred from homology"/>
<evidence type="ECO:0000256" key="5">
    <source>
        <dbReference type="ARBA" id="ARBA00023212"/>
    </source>
</evidence>
<dbReference type="PANTHER" id="PTHR23162:SF10">
    <property type="entry name" value="FI13205P"/>
    <property type="match status" value="1"/>
</dbReference>
<feature type="region of interest" description="Disordered" evidence="7">
    <location>
        <begin position="54"/>
        <end position="95"/>
    </location>
</feature>
<feature type="compositionally biased region" description="Basic and acidic residues" evidence="7">
    <location>
        <begin position="134"/>
        <end position="151"/>
    </location>
</feature>
<evidence type="ECO:0000256" key="3">
    <source>
        <dbReference type="ARBA" id="ARBA00022490"/>
    </source>
</evidence>
<keyword evidence="4 6" id="KW-0175">Coiled coil</keyword>
<sequence>MTLAEDKAVRSRLFTGISNPYLTFLSTHLLLAKSWALTDDARLLAFRFPNIKPHVKRGRPGTRSEQSSISPIGVDKTLSSPDFSHAKGPGKHKGTEVERNEVLCISPSDNCLGFEWTIGLRKDSKVNEILCLDKQPDRGDDTPTTSHEDMMPRTPNTCVRSLLHPKNLEIDRQKIHGSPKIKADKCCEQTKMPKVDINSAGSSEMDTNDPLLRLLQDVHHDTRKSAKIIRDSKAKLINLQKKAVLNEADIKELGERNELLLREMERFDRLTKTIQKLVGAESRCFQNLQCARLLALWGQADTQTCRDYRSRGVPSPEANLYVNPVTPASLEIDLTRKLTESYDMQEKLVADNADLEVKRYILYKELMTKDQNLETCRAQIKRLQGELKLLNIENSILSEKLDKNNPEGDATAINQDVSCQQKTNQIKENFDEKSPQELIERLDNYKSSSEKQLGELELEVRHIRAEMASKKDGESACRGGSAVGPNTCFQQQSGGGPPVPPMTKACGVCPPCPAPCNPNAPPTPAEKEVQKLTIQLTQMQESFKTKVAECAMLRTELLKKKEELEKERCQHREVGNKLRELEMKFEGLTTHTNMLLGTREEAFEQEVSVRMLKQCYREAREEIDELRVLMKEQNDQLQDYRVKYLQAQQLVEEQKRQMDMMDMDNTRISEQINLEIQKVKLKFQEKLQELAPIPDLLKATQMKLKDAQQSQAIAEHNAEQLARELNCAREKVHVLLHNTIKPPEKAPEKGTDEKQIALLQQRISQLTETNISLKSEIERLKANVIRMEEAVLAHEKRLHEKMHECAQLGGELDRYRDEAARALQRANERTETVRKCMQTTVAELERQLAASRANVKNAEKEREEVQCRMQCQIKRLNENFEQAQLRILGLQGQVQALRHTASSDGEGEGDGDVQACACKEFLGSP</sequence>
<evidence type="ECO:0000256" key="1">
    <source>
        <dbReference type="ARBA" id="ARBA00004300"/>
    </source>
</evidence>
<protein>
    <submittedName>
        <fullName evidence="8">Outer dense fiber protein 2</fullName>
    </submittedName>
</protein>
<reference evidence="8 9" key="1">
    <citation type="journal article" date="2015" name="Nat. Commun.">
        <title>Outbred genome sequencing and CRISPR/Cas9 gene editing in butterflies.</title>
        <authorList>
            <person name="Li X."/>
            <person name="Fan D."/>
            <person name="Zhang W."/>
            <person name="Liu G."/>
            <person name="Zhang L."/>
            <person name="Zhao L."/>
            <person name="Fang X."/>
            <person name="Chen L."/>
            <person name="Dong Y."/>
            <person name="Chen Y."/>
            <person name="Ding Y."/>
            <person name="Zhao R."/>
            <person name="Feng M."/>
            <person name="Zhu Y."/>
            <person name="Feng Y."/>
            <person name="Jiang X."/>
            <person name="Zhu D."/>
            <person name="Xiang H."/>
            <person name="Feng X."/>
            <person name="Li S."/>
            <person name="Wang J."/>
            <person name="Zhang G."/>
            <person name="Kronforst M.R."/>
            <person name="Wang W."/>
        </authorList>
    </citation>
    <scope>NUCLEOTIDE SEQUENCE [LARGE SCALE GENOMIC DNA]</scope>
    <source>
        <strain evidence="8">Ya'a_city_454_Pm</strain>
        <tissue evidence="8">Whole body</tissue>
    </source>
</reference>
<dbReference type="InParanoid" id="A0A194QYG4"/>
<accession>A0A194QYG4</accession>
<comment type="subcellular location">
    <subcellularLocation>
        <location evidence="1">Cytoplasm</location>
        <location evidence="1">Cytoskeleton</location>
        <location evidence="1">Microtubule organizing center</location>
        <location evidence="1">Centrosome</location>
    </subcellularLocation>
</comment>
<evidence type="ECO:0000256" key="6">
    <source>
        <dbReference type="SAM" id="Coils"/>
    </source>
</evidence>
<dbReference type="EMBL" id="KQ460953">
    <property type="protein sequence ID" value="KPJ10339.1"/>
    <property type="molecule type" value="Genomic_DNA"/>
</dbReference>
<dbReference type="InterPro" id="IPR026099">
    <property type="entry name" value="Odf2-rel"/>
</dbReference>
<evidence type="ECO:0000313" key="8">
    <source>
        <dbReference type="EMBL" id="KPJ10339.1"/>
    </source>
</evidence>
<dbReference type="STRING" id="76193.A0A194QYG4"/>
<organism evidence="8 9">
    <name type="scientific">Papilio machaon</name>
    <name type="common">Old World swallowtail butterfly</name>
    <dbReference type="NCBI Taxonomy" id="76193"/>
    <lineage>
        <taxon>Eukaryota</taxon>
        <taxon>Metazoa</taxon>
        <taxon>Ecdysozoa</taxon>
        <taxon>Arthropoda</taxon>
        <taxon>Hexapoda</taxon>
        <taxon>Insecta</taxon>
        <taxon>Pterygota</taxon>
        <taxon>Neoptera</taxon>
        <taxon>Endopterygota</taxon>
        <taxon>Lepidoptera</taxon>
        <taxon>Glossata</taxon>
        <taxon>Ditrysia</taxon>
        <taxon>Papilionoidea</taxon>
        <taxon>Papilionidae</taxon>
        <taxon>Papilioninae</taxon>
        <taxon>Papilio</taxon>
    </lineage>
</organism>
<dbReference type="PANTHER" id="PTHR23162">
    <property type="entry name" value="OUTER DENSE FIBER OF SPERM TAILS 2"/>
    <property type="match status" value="1"/>
</dbReference>
<dbReference type="GO" id="GO:0005813">
    <property type="term" value="C:centrosome"/>
    <property type="evidence" value="ECO:0007669"/>
    <property type="project" value="UniProtKB-SubCell"/>
</dbReference>
<keyword evidence="9" id="KW-1185">Reference proteome</keyword>
<keyword evidence="5" id="KW-0206">Cytoskeleton</keyword>
<feature type="coiled-coil region" evidence="6">
    <location>
        <begin position="609"/>
        <end position="657"/>
    </location>
</feature>